<dbReference type="EMBL" id="DS022311">
    <property type="protein sequence ID" value="OAJ43990.1"/>
    <property type="molecule type" value="Genomic_DNA"/>
</dbReference>
<dbReference type="Proteomes" id="UP000077115">
    <property type="component" value="Unassembled WGS sequence"/>
</dbReference>
<name>A0A177WX91_BATDL</name>
<dbReference type="InterPro" id="IPR051085">
    <property type="entry name" value="MB_O-acyltransferase"/>
</dbReference>
<evidence type="ECO:0000256" key="2">
    <source>
        <dbReference type="ARBA" id="ARBA00010323"/>
    </source>
</evidence>
<organism evidence="7 8">
    <name type="scientific">Batrachochytrium dendrobatidis (strain JEL423)</name>
    <dbReference type="NCBI Taxonomy" id="403673"/>
    <lineage>
        <taxon>Eukaryota</taxon>
        <taxon>Fungi</taxon>
        <taxon>Fungi incertae sedis</taxon>
        <taxon>Chytridiomycota</taxon>
        <taxon>Chytridiomycota incertae sedis</taxon>
        <taxon>Chytridiomycetes</taxon>
        <taxon>Rhizophydiales</taxon>
        <taxon>Rhizophydiales incertae sedis</taxon>
        <taxon>Batrachochytrium</taxon>
    </lineage>
</organism>
<accession>A0A177WX91</accession>
<gene>
    <name evidence="7" type="ORF">BDEG_27294</name>
</gene>
<dbReference type="eggNOG" id="KOG3860">
    <property type="taxonomic scope" value="Eukaryota"/>
</dbReference>
<protein>
    <recommendedName>
        <fullName evidence="9">MBOAT family protein</fullName>
    </recommendedName>
</protein>
<dbReference type="OrthoDB" id="420606at2759"/>
<evidence type="ECO:0000256" key="1">
    <source>
        <dbReference type="ARBA" id="ARBA00004141"/>
    </source>
</evidence>
<feature type="transmembrane region" description="Helical" evidence="6">
    <location>
        <begin position="222"/>
        <end position="242"/>
    </location>
</feature>
<sequence length="481" mass="56014">MSKNYPMFIRKLSPGWIFHRKVDNSDAQFRSFRNNIPALSLVLVVHQAMSVFLGVRFNSGPNAGHRRMHFTLWFSVVFLTILLGVEMIKLVAVCLIQYVVVKQFGATWISPVFSWCMGLMILFGGAVVDFKFEYVFSWLSWMDKLKGLGMSPAYNFTMLRMISFTTDYYWQRLESVKQFEKHKIDCMTCFNGESTSAFRCSKGRIYASHHVSEYSLINYMTYLLYAPLFLAGPIICFNDFVVQIHSPPKEVTLKRIGVAALRWAGIVLLMELFIHYMYVVAIKDTEAWTGFTSVEIYALGYWNLNHIWLKLTIIWRFFGLWALADGVETVDNMARCMSNQYSGIQFWRAWHRSYNRWVVRYLYIPLGGNKRYLLNLIATFTFVAIWHDVKLKLLAWGWLIALFILPEMILTRLLCNAKWRAILGSMHLQMCAVGGVCNILTMMLANLVGFAVGLKGMQEFMYQIMHGKAFWWEARQKQRVE</sequence>
<dbReference type="Pfam" id="PF03062">
    <property type="entry name" value="MBOAT"/>
    <property type="match status" value="1"/>
</dbReference>
<evidence type="ECO:0000256" key="4">
    <source>
        <dbReference type="ARBA" id="ARBA00022989"/>
    </source>
</evidence>
<feature type="transmembrane region" description="Helical" evidence="6">
    <location>
        <begin position="263"/>
        <end position="282"/>
    </location>
</feature>
<dbReference type="GO" id="GO:0008374">
    <property type="term" value="F:O-acyltransferase activity"/>
    <property type="evidence" value="ECO:0007669"/>
    <property type="project" value="TreeGrafter"/>
</dbReference>
<feature type="transmembrane region" description="Helical" evidence="6">
    <location>
        <begin position="427"/>
        <end position="452"/>
    </location>
</feature>
<reference evidence="7 8" key="1">
    <citation type="submission" date="2006-10" db="EMBL/GenBank/DDBJ databases">
        <title>The Genome Sequence of Batrachochytrium dendrobatidis JEL423.</title>
        <authorList>
            <consortium name="The Broad Institute Genome Sequencing Platform"/>
            <person name="Birren B."/>
            <person name="Lander E."/>
            <person name="Galagan J."/>
            <person name="Cuomo C."/>
            <person name="Devon K."/>
            <person name="Jaffe D."/>
            <person name="Butler J."/>
            <person name="Alvarez P."/>
            <person name="Gnerre S."/>
            <person name="Grabherr M."/>
            <person name="Kleber M."/>
            <person name="Mauceli E."/>
            <person name="Brockman W."/>
            <person name="Young S."/>
            <person name="LaButti K."/>
            <person name="Sykes S."/>
            <person name="DeCaprio D."/>
            <person name="Crawford M."/>
            <person name="Koehrsen M."/>
            <person name="Engels R."/>
            <person name="Montgomery P."/>
            <person name="Pearson M."/>
            <person name="Howarth C."/>
            <person name="Larson L."/>
            <person name="White J."/>
            <person name="O'Leary S."/>
            <person name="Kodira C."/>
            <person name="Zeng Q."/>
            <person name="Yandava C."/>
            <person name="Alvarado L."/>
            <person name="Longcore J."/>
            <person name="James T."/>
        </authorList>
    </citation>
    <scope>NUCLEOTIDE SEQUENCE [LARGE SCALE GENOMIC DNA]</scope>
    <source>
        <strain evidence="7 8">JEL423</strain>
    </source>
</reference>
<evidence type="ECO:0000256" key="6">
    <source>
        <dbReference type="SAM" id="Phobius"/>
    </source>
</evidence>
<evidence type="ECO:0000256" key="3">
    <source>
        <dbReference type="ARBA" id="ARBA00022692"/>
    </source>
</evidence>
<keyword evidence="5 6" id="KW-0472">Membrane</keyword>
<feature type="transmembrane region" description="Helical" evidence="6">
    <location>
        <begin position="153"/>
        <end position="170"/>
    </location>
</feature>
<feature type="transmembrane region" description="Helical" evidence="6">
    <location>
        <begin position="112"/>
        <end position="132"/>
    </location>
</feature>
<comment type="similarity">
    <text evidence="2">Belongs to the membrane-bound acyltransferase family.</text>
</comment>
<keyword evidence="3 6" id="KW-0812">Transmembrane</keyword>
<feature type="transmembrane region" description="Helical" evidence="6">
    <location>
        <begin position="70"/>
        <end position="100"/>
    </location>
</feature>
<dbReference type="PANTHER" id="PTHR13285:SF18">
    <property type="entry name" value="PROTEIN-CYSTEINE N-PALMITOYLTRANSFERASE RASP"/>
    <property type="match status" value="1"/>
</dbReference>
<feature type="transmembrane region" description="Helical" evidence="6">
    <location>
        <begin position="395"/>
        <end position="415"/>
    </location>
</feature>
<keyword evidence="4 6" id="KW-1133">Transmembrane helix</keyword>
<dbReference type="GO" id="GO:0005783">
    <property type="term" value="C:endoplasmic reticulum"/>
    <property type="evidence" value="ECO:0007669"/>
    <property type="project" value="TreeGrafter"/>
</dbReference>
<evidence type="ECO:0008006" key="9">
    <source>
        <dbReference type="Google" id="ProtNLM"/>
    </source>
</evidence>
<evidence type="ECO:0000313" key="7">
    <source>
        <dbReference type="EMBL" id="OAJ43990.1"/>
    </source>
</evidence>
<dbReference type="GO" id="GO:0006506">
    <property type="term" value="P:GPI anchor biosynthetic process"/>
    <property type="evidence" value="ECO:0007669"/>
    <property type="project" value="TreeGrafter"/>
</dbReference>
<dbReference type="GO" id="GO:0016020">
    <property type="term" value="C:membrane"/>
    <property type="evidence" value="ECO:0007669"/>
    <property type="project" value="UniProtKB-SubCell"/>
</dbReference>
<comment type="subcellular location">
    <subcellularLocation>
        <location evidence="1">Membrane</location>
        <topology evidence="1">Multi-pass membrane protein</topology>
    </subcellularLocation>
</comment>
<reference evidence="7 8" key="2">
    <citation type="submission" date="2016-05" db="EMBL/GenBank/DDBJ databases">
        <title>Lineage-specific infection strategies underlie the spectrum of fungal disease in amphibians.</title>
        <authorList>
            <person name="Cuomo C.A."/>
            <person name="Farrer R.A."/>
            <person name="James T."/>
            <person name="Longcore J."/>
            <person name="Birren B."/>
        </authorList>
    </citation>
    <scope>NUCLEOTIDE SEQUENCE [LARGE SCALE GENOMIC DNA]</scope>
    <source>
        <strain evidence="7 8">JEL423</strain>
    </source>
</reference>
<dbReference type="InterPro" id="IPR004299">
    <property type="entry name" value="MBOAT_fam"/>
</dbReference>
<evidence type="ECO:0000256" key="5">
    <source>
        <dbReference type="ARBA" id="ARBA00023136"/>
    </source>
</evidence>
<feature type="transmembrane region" description="Helical" evidence="6">
    <location>
        <begin position="372"/>
        <end position="389"/>
    </location>
</feature>
<proteinExistence type="inferred from homology"/>
<evidence type="ECO:0000313" key="8">
    <source>
        <dbReference type="Proteomes" id="UP000077115"/>
    </source>
</evidence>
<dbReference type="PANTHER" id="PTHR13285">
    <property type="entry name" value="ACYLTRANSFERASE"/>
    <property type="match status" value="1"/>
</dbReference>
<dbReference type="VEuPathDB" id="FungiDB:BDEG_27294"/>
<feature type="transmembrane region" description="Helical" evidence="6">
    <location>
        <begin position="36"/>
        <end position="58"/>
    </location>
</feature>
<dbReference type="AlphaFoldDB" id="A0A177WX91"/>
<dbReference type="STRING" id="403673.A0A177WX91"/>